<dbReference type="PROSITE" id="PS00840">
    <property type="entry name" value="SUMT_2"/>
    <property type="match status" value="1"/>
</dbReference>
<evidence type="ECO:0000256" key="4">
    <source>
        <dbReference type="ARBA" id="ARBA00022691"/>
    </source>
</evidence>
<dbReference type="Gene3D" id="3.40.1010.10">
    <property type="entry name" value="Cobalt-precorrin-4 Transmethylase, Domain 1"/>
    <property type="match status" value="1"/>
</dbReference>
<dbReference type="InterPro" id="IPR003754">
    <property type="entry name" value="4pyrrol_synth_uPrphyn_synth"/>
</dbReference>
<evidence type="ECO:0000259" key="7">
    <source>
        <dbReference type="Pfam" id="PF00590"/>
    </source>
</evidence>
<keyword evidence="9" id="KW-0456">Lyase</keyword>
<evidence type="ECO:0000313" key="10">
    <source>
        <dbReference type="Proteomes" id="UP001314796"/>
    </source>
</evidence>
<evidence type="ECO:0000256" key="6">
    <source>
        <dbReference type="RuleBase" id="RU003960"/>
    </source>
</evidence>
<evidence type="ECO:0000313" key="9">
    <source>
        <dbReference type="EMBL" id="MBM7614717.1"/>
    </source>
</evidence>
<comment type="caution">
    <text evidence="9">The sequence shown here is derived from an EMBL/GenBank/DDBJ whole genome shotgun (WGS) entry which is preliminary data.</text>
</comment>
<evidence type="ECO:0000256" key="5">
    <source>
        <dbReference type="ARBA" id="ARBA00023244"/>
    </source>
</evidence>
<dbReference type="InterPro" id="IPR035996">
    <property type="entry name" value="4pyrrol_Methylase_sf"/>
</dbReference>
<comment type="similarity">
    <text evidence="6">Belongs to the precorrin methyltransferase family.</text>
</comment>
<organism evidence="9 10">
    <name type="scientific">Alkaliphilus hydrothermalis</name>
    <dbReference type="NCBI Taxonomy" id="1482730"/>
    <lineage>
        <taxon>Bacteria</taxon>
        <taxon>Bacillati</taxon>
        <taxon>Bacillota</taxon>
        <taxon>Clostridia</taxon>
        <taxon>Peptostreptococcales</taxon>
        <taxon>Natronincolaceae</taxon>
        <taxon>Alkaliphilus</taxon>
    </lineage>
</organism>
<dbReference type="GO" id="GO:0004851">
    <property type="term" value="F:uroporphyrin-III C-methyltransferase activity"/>
    <property type="evidence" value="ECO:0007669"/>
    <property type="project" value="UniProtKB-EC"/>
</dbReference>
<dbReference type="CDD" id="cd06578">
    <property type="entry name" value="HemD"/>
    <property type="match status" value="1"/>
</dbReference>
<dbReference type="Pfam" id="PF00590">
    <property type="entry name" value="TP_methylase"/>
    <property type="match status" value="1"/>
</dbReference>
<evidence type="ECO:0000256" key="1">
    <source>
        <dbReference type="ARBA" id="ARBA00012162"/>
    </source>
</evidence>
<dbReference type="SUPFAM" id="SSF69618">
    <property type="entry name" value="HemD-like"/>
    <property type="match status" value="1"/>
</dbReference>
<protein>
    <recommendedName>
        <fullName evidence="1">uroporphyrinogen-III C-methyltransferase</fullName>
        <ecNumber evidence="1">2.1.1.107</ecNumber>
    </recommendedName>
</protein>
<dbReference type="Proteomes" id="UP001314796">
    <property type="component" value="Unassembled WGS sequence"/>
</dbReference>
<dbReference type="Gene3D" id="3.30.950.10">
    <property type="entry name" value="Methyltransferase, Cobalt-precorrin-4 Transmethylase, Domain 2"/>
    <property type="match status" value="1"/>
</dbReference>
<dbReference type="InterPro" id="IPR006366">
    <property type="entry name" value="CobA/CysG_C"/>
</dbReference>
<gene>
    <name evidence="9" type="ORF">JOC73_001231</name>
</gene>
<dbReference type="NCBIfam" id="NF004790">
    <property type="entry name" value="PRK06136.1"/>
    <property type="match status" value="1"/>
</dbReference>
<evidence type="ECO:0000256" key="3">
    <source>
        <dbReference type="ARBA" id="ARBA00022679"/>
    </source>
</evidence>
<evidence type="ECO:0000259" key="8">
    <source>
        <dbReference type="Pfam" id="PF02602"/>
    </source>
</evidence>
<proteinExistence type="inferred from homology"/>
<dbReference type="InterPro" id="IPR000878">
    <property type="entry name" value="4pyrrol_Mease"/>
</dbReference>
<dbReference type="Pfam" id="PF02602">
    <property type="entry name" value="HEM4"/>
    <property type="match status" value="1"/>
</dbReference>
<keyword evidence="2 6" id="KW-0489">Methyltransferase</keyword>
<dbReference type="InterPro" id="IPR003043">
    <property type="entry name" value="Uropor_MeTrfase_CS"/>
</dbReference>
<keyword evidence="10" id="KW-1185">Reference proteome</keyword>
<reference evidence="9 10" key="1">
    <citation type="submission" date="2021-01" db="EMBL/GenBank/DDBJ databases">
        <title>Genomic Encyclopedia of Type Strains, Phase IV (KMG-IV): sequencing the most valuable type-strain genomes for metagenomic binning, comparative biology and taxonomic classification.</title>
        <authorList>
            <person name="Goeker M."/>
        </authorList>
    </citation>
    <scope>NUCLEOTIDE SEQUENCE [LARGE SCALE GENOMIC DNA]</scope>
    <source>
        <strain evidence="9 10">DSM 25890</strain>
    </source>
</reference>
<dbReference type="PANTHER" id="PTHR45790">
    <property type="entry name" value="SIROHEME SYNTHASE-RELATED"/>
    <property type="match status" value="1"/>
</dbReference>
<dbReference type="EC" id="2.1.1.107" evidence="1"/>
<feature type="domain" description="Tetrapyrrole biosynthesis uroporphyrinogen III synthase" evidence="8">
    <location>
        <begin position="268"/>
        <end position="495"/>
    </location>
</feature>
<dbReference type="InterPro" id="IPR036108">
    <property type="entry name" value="4pyrrol_syn_uPrphyn_synt_sf"/>
</dbReference>
<dbReference type="SUPFAM" id="SSF53790">
    <property type="entry name" value="Tetrapyrrole methylase"/>
    <property type="match status" value="1"/>
</dbReference>
<dbReference type="RefSeq" id="WP_204401196.1">
    <property type="nucleotide sequence ID" value="NZ_JAFBEE010000006.1"/>
</dbReference>
<dbReference type="PROSITE" id="PS00839">
    <property type="entry name" value="SUMT_1"/>
    <property type="match status" value="1"/>
</dbReference>
<dbReference type="GO" id="GO:0004852">
    <property type="term" value="F:uroporphyrinogen-III synthase activity"/>
    <property type="evidence" value="ECO:0007669"/>
    <property type="project" value="UniProtKB-EC"/>
</dbReference>
<evidence type="ECO:0000256" key="2">
    <source>
        <dbReference type="ARBA" id="ARBA00022603"/>
    </source>
</evidence>
<keyword evidence="4" id="KW-0949">S-adenosyl-L-methionine</keyword>
<dbReference type="InterPro" id="IPR050161">
    <property type="entry name" value="Siro_Cobalamin_biosynth"/>
</dbReference>
<feature type="domain" description="Tetrapyrrole methylase" evidence="7">
    <location>
        <begin position="6"/>
        <end position="217"/>
    </location>
</feature>
<dbReference type="InterPro" id="IPR014777">
    <property type="entry name" value="4pyrrole_Mease_sub1"/>
</dbReference>
<dbReference type="CDD" id="cd11642">
    <property type="entry name" value="SUMT"/>
    <property type="match status" value="1"/>
</dbReference>
<keyword evidence="3 6" id="KW-0808">Transferase</keyword>
<dbReference type="Gene3D" id="3.40.50.10090">
    <property type="match status" value="2"/>
</dbReference>
<dbReference type="GO" id="GO:0032259">
    <property type="term" value="P:methylation"/>
    <property type="evidence" value="ECO:0007669"/>
    <property type="project" value="UniProtKB-KW"/>
</dbReference>
<dbReference type="PANTHER" id="PTHR45790:SF3">
    <property type="entry name" value="S-ADENOSYL-L-METHIONINE-DEPENDENT UROPORPHYRINOGEN III METHYLTRANSFERASE, CHLOROPLASTIC"/>
    <property type="match status" value="1"/>
</dbReference>
<dbReference type="EMBL" id="JAFBEE010000006">
    <property type="protein sequence ID" value="MBM7614717.1"/>
    <property type="molecule type" value="Genomic_DNA"/>
</dbReference>
<dbReference type="InterPro" id="IPR014776">
    <property type="entry name" value="4pyrrole_Mease_sub2"/>
</dbReference>
<sequence>MKKPYVYLVGAGPGDEGLITVKGLECLKKADVILYDRLANPSLLRYRKEGAVCIDVGKSPHRHKYTQDEINSLLIQKAKEGNVVTRLKGGDPYVFGRGGEEGYTLHQEGIPFEVVPGITSAIGAANYGGIPVTHRNISTSFHVITGHEDPTKEKTTVNYKALAQLEGTLIFLMGVGNLQKITGELMKYGKSKDTPVALVHRGTTGRQRTVTGTLENIVEVVERNQVTFPSIIIVGEVVNLRNQLNWFENLPLQGKKILVTRSRQQASELSNKLKALGGEIIEFPTIEIKPCENLQEIDAKIKEIPKSQYTIFTSVNGVNSFFKRLKEMKLDIRAIGDSKMVAIGTATAEALEDKGLVVEIVPEVFTAEGILERLQGVIQKGDRISIPRAEIARRNLVTGLLEMGAIVDEIPIYQTVIPTHRREELLEILEEGIDVITFTSSSTANNLMEILGEENKGLLENSKIAVIGPITGNTVRELGLTIDFQGKEYTIEGLINGILEGYNGNE</sequence>
<accession>A0ABS2NPH4</accession>
<dbReference type="NCBIfam" id="TIGR01469">
    <property type="entry name" value="cobA_cysG_Cterm"/>
    <property type="match status" value="1"/>
</dbReference>
<keyword evidence="5" id="KW-0627">Porphyrin biosynthesis</keyword>
<name>A0ABS2NPH4_9FIRM</name>